<organism evidence="2 3">
    <name type="scientific">Staphylococcus argenteus</name>
    <dbReference type="NCBI Taxonomy" id="985002"/>
    <lineage>
        <taxon>Bacteria</taxon>
        <taxon>Bacillati</taxon>
        <taxon>Bacillota</taxon>
        <taxon>Bacilli</taxon>
        <taxon>Bacillales</taxon>
        <taxon>Staphylococcaceae</taxon>
        <taxon>Staphylococcus</taxon>
    </lineage>
</organism>
<evidence type="ECO:0000313" key="2">
    <source>
        <dbReference type="EMBL" id="CRI27979.1"/>
    </source>
</evidence>
<name>A0A7U7JUN3_9STAP</name>
<evidence type="ECO:0000259" key="1">
    <source>
        <dbReference type="Pfam" id="PF14493"/>
    </source>
</evidence>
<dbReference type="InterPro" id="IPR029491">
    <property type="entry name" value="Helicase_HTH"/>
</dbReference>
<gene>
    <name evidence="2" type="ORF">BN1326_70042</name>
</gene>
<dbReference type="InterPro" id="IPR008308">
    <property type="entry name" value="YpbB-like"/>
</dbReference>
<dbReference type="Pfam" id="PF14493">
    <property type="entry name" value="HTH_40"/>
    <property type="match status" value="1"/>
</dbReference>
<dbReference type="AlphaFoldDB" id="A0A7U7JUN3"/>
<proteinExistence type="predicted"/>
<comment type="caution">
    <text evidence="2">The sequence shown here is derived from an EMBL/GenBank/DDBJ whole genome shotgun (WGS) entry which is preliminary data.</text>
</comment>
<keyword evidence="3" id="KW-1185">Reference proteome</keyword>
<dbReference type="PIRSF" id="PIRSF021350">
    <property type="entry name" value="UCP021350"/>
    <property type="match status" value="1"/>
</dbReference>
<dbReference type="EMBL" id="CVOU01000019">
    <property type="protein sequence ID" value="CRI27979.1"/>
    <property type="molecule type" value="Genomic_DNA"/>
</dbReference>
<dbReference type="Proteomes" id="UP000236509">
    <property type="component" value="Unassembled WGS sequence"/>
</dbReference>
<sequence length="317" mass="37655">MQHIIKTALQQTFNYKTNKSIYNILVGKKSHQTFFDACSQQQLSLYHSLPLLKYPSFELFLENINEFNSKIEIALHPRFTFESMVQTFQAIQLLVQTMSNIKQQEFQFIPISQNNKIQETVKIVYNHIKENELQSDFENELHNLFKAIKVKGPCYLHYYLQGYDEPMYTRQQVSLIEQISQQQLFEYEMNNLVIMMFELESDDYTVLSRLIMKPTLSNQTFITYTKLLEPVSMESIASQQQVKINTIEDHVLEILIKGYMSNYDDYVDDALMQQFFNFYQQHRGERLKYYKDKFDSLSYFQIKVLIVGIERGDLNVA</sequence>
<feature type="domain" description="Helicase Helix-turn-helix" evidence="1">
    <location>
        <begin position="222"/>
        <end position="305"/>
    </location>
</feature>
<protein>
    <recommendedName>
        <fullName evidence="1">Helicase Helix-turn-helix domain-containing protein</fullName>
    </recommendedName>
</protein>
<evidence type="ECO:0000313" key="3">
    <source>
        <dbReference type="Proteomes" id="UP000236509"/>
    </source>
</evidence>
<dbReference type="RefSeq" id="WP_031787073.1">
    <property type="nucleotide sequence ID" value="NZ_AP018562.1"/>
</dbReference>
<reference evidence="2 3" key="1">
    <citation type="submission" date="2015-04" db="EMBL/GenBank/DDBJ databases">
        <authorList>
            <person name="Cao L."/>
            <person name="Gao C.H."/>
        </authorList>
    </citation>
    <scope>NUCLEOTIDE SEQUENCE [LARGE SCALE GENOMIC DNA]</scope>
    <source>
        <strain evidence="2 3">SH3</strain>
    </source>
</reference>
<accession>A0A7U7JUN3</accession>